<proteinExistence type="predicted"/>
<dbReference type="EMBL" id="CP013002">
    <property type="protein sequence ID" value="ALL14252.1"/>
    <property type="molecule type" value="Genomic_DNA"/>
</dbReference>
<accession>A0A0P0P1U9</accession>
<keyword evidence="2" id="KW-1185">Reference proteome</keyword>
<dbReference type="KEGG" id="chq:AQ619_13380"/>
<reference evidence="1 2" key="1">
    <citation type="submission" date="2015-10" db="EMBL/GenBank/DDBJ databases">
        <title>Conservation of the essential genome among Caulobacter and Brevundimonas species.</title>
        <authorList>
            <person name="Scott D."/>
            <person name="Ely B."/>
        </authorList>
    </citation>
    <scope>NUCLEOTIDE SEQUENCE [LARGE SCALE GENOMIC DNA]</scope>
    <source>
        <strain evidence="1 2">CB4</strain>
    </source>
</reference>
<name>A0A0P0P1U9_9CAUL</name>
<evidence type="ECO:0000313" key="2">
    <source>
        <dbReference type="Proteomes" id="UP000056905"/>
    </source>
</evidence>
<sequence>MRTDDLTAASNIYVGTGYSNVGWLAGRVSDVVSGINVTPADKLRLEGYMAWKNGLASKLPPDHPFARRRP</sequence>
<organism evidence="1 2">
    <name type="scientific">Caulobacter henricii</name>
    <dbReference type="NCBI Taxonomy" id="69395"/>
    <lineage>
        <taxon>Bacteria</taxon>
        <taxon>Pseudomonadati</taxon>
        <taxon>Pseudomonadota</taxon>
        <taxon>Alphaproteobacteria</taxon>
        <taxon>Caulobacterales</taxon>
        <taxon>Caulobacteraceae</taxon>
        <taxon>Caulobacter</taxon>
    </lineage>
</organism>
<evidence type="ECO:0000313" key="1">
    <source>
        <dbReference type="EMBL" id="ALL14252.1"/>
    </source>
</evidence>
<dbReference type="Proteomes" id="UP000056905">
    <property type="component" value="Chromosome"/>
</dbReference>
<dbReference type="AlphaFoldDB" id="A0A0P0P1U9"/>
<dbReference type="OrthoDB" id="7865482at2"/>
<dbReference type="STRING" id="69395.AQ619_13380"/>
<protein>
    <submittedName>
        <fullName evidence="1">Uncharacterized protein</fullName>
    </submittedName>
</protein>
<gene>
    <name evidence="1" type="ORF">AQ619_13380</name>
</gene>